<dbReference type="Gene3D" id="3.90.79.10">
    <property type="entry name" value="Nucleoside Triphosphate Pyrophosphohydrolase"/>
    <property type="match status" value="1"/>
</dbReference>
<dbReference type="PANTHER" id="PTHR12318">
    <property type="entry name" value="TESTOSTERONE-REGULATED PROTEIN RP2"/>
    <property type="match status" value="1"/>
</dbReference>
<keyword evidence="5" id="KW-0460">Magnesium</keyword>
<name>A0A261Y4D0_9FUNG</name>
<organism evidence="9 10">
    <name type="scientific">Bifiguratus adelaidae</name>
    <dbReference type="NCBI Taxonomy" id="1938954"/>
    <lineage>
        <taxon>Eukaryota</taxon>
        <taxon>Fungi</taxon>
        <taxon>Fungi incertae sedis</taxon>
        <taxon>Mucoromycota</taxon>
        <taxon>Mucoromycotina</taxon>
        <taxon>Endogonomycetes</taxon>
        <taxon>Endogonales</taxon>
        <taxon>Endogonales incertae sedis</taxon>
        <taxon>Bifiguratus</taxon>
    </lineage>
</organism>
<evidence type="ECO:0000256" key="6">
    <source>
        <dbReference type="ARBA" id="ARBA00023211"/>
    </source>
</evidence>
<dbReference type="SUPFAM" id="SSF55811">
    <property type="entry name" value="Nudix"/>
    <property type="match status" value="1"/>
</dbReference>
<dbReference type="GO" id="GO:0005739">
    <property type="term" value="C:mitochondrion"/>
    <property type="evidence" value="ECO:0007669"/>
    <property type="project" value="TreeGrafter"/>
</dbReference>
<evidence type="ECO:0000256" key="7">
    <source>
        <dbReference type="SAM" id="MobiDB-lite"/>
    </source>
</evidence>
<dbReference type="Proteomes" id="UP000242875">
    <property type="component" value="Unassembled WGS sequence"/>
</dbReference>
<evidence type="ECO:0000313" key="9">
    <source>
        <dbReference type="EMBL" id="OZJ05461.1"/>
    </source>
</evidence>
<feature type="region of interest" description="Disordered" evidence="7">
    <location>
        <begin position="394"/>
        <end position="428"/>
    </location>
</feature>
<dbReference type="InterPro" id="IPR000086">
    <property type="entry name" value="NUDIX_hydrolase_dom"/>
</dbReference>
<feature type="domain" description="Nudix hydrolase" evidence="8">
    <location>
        <begin position="32"/>
        <end position="231"/>
    </location>
</feature>
<comment type="caution">
    <text evidence="9">The sequence shown here is derived from an EMBL/GenBank/DDBJ whole genome shotgun (WGS) entry which is preliminary data.</text>
</comment>
<accession>A0A261Y4D0</accession>
<dbReference type="InterPro" id="IPR031568">
    <property type="entry name" value="Pet117"/>
</dbReference>
<evidence type="ECO:0000256" key="1">
    <source>
        <dbReference type="ARBA" id="ARBA00001936"/>
    </source>
</evidence>
<dbReference type="Pfam" id="PF15786">
    <property type="entry name" value="PET117"/>
    <property type="match status" value="1"/>
</dbReference>
<dbReference type="InterPro" id="IPR015797">
    <property type="entry name" value="NUDIX_hydrolase-like_dom_sf"/>
</dbReference>
<keyword evidence="10" id="KW-1185">Reference proteome</keyword>
<evidence type="ECO:0000256" key="2">
    <source>
        <dbReference type="ARBA" id="ARBA00001946"/>
    </source>
</evidence>
<dbReference type="CDD" id="cd18870">
    <property type="entry name" value="NUDIX_AcylCoAdiphos_Nudt19"/>
    <property type="match status" value="1"/>
</dbReference>
<keyword evidence="6" id="KW-0464">Manganese</keyword>
<dbReference type="GO" id="GO:0016818">
    <property type="term" value="F:hydrolase activity, acting on acid anhydrides, in phosphorus-containing anhydrides"/>
    <property type="evidence" value="ECO:0007669"/>
    <property type="project" value="InterPro"/>
</dbReference>
<reference evidence="9 10" key="1">
    <citation type="journal article" date="2017" name="Mycologia">
        <title>Bifiguratus adelaidae, gen. et sp. nov., a new member of Mucoromycotina in endophytic and soil-dwelling habitats.</title>
        <authorList>
            <person name="Torres-Cruz T.J."/>
            <person name="Billingsley Tobias T.L."/>
            <person name="Almatruk M."/>
            <person name="Hesse C."/>
            <person name="Kuske C.R."/>
            <person name="Desiro A."/>
            <person name="Benucci G.M."/>
            <person name="Bonito G."/>
            <person name="Stajich J.E."/>
            <person name="Dunlap C."/>
            <person name="Arnold A.E."/>
            <person name="Porras-Alfaro A."/>
        </authorList>
    </citation>
    <scope>NUCLEOTIDE SEQUENCE [LARGE SCALE GENOMIC DNA]</scope>
    <source>
        <strain evidence="9 10">AZ0501</strain>
    </source>
</reference>
<keyword evidence="4" id="KW-0378">Hydrolase</keyword>
<evidence type="ECO:0000256" key="5">
    <source>
        <dbReference type="ARBA" id="ARBA00022842"/>
    </source>
</evidence>
<dbReference type="InterPro" id="IPR039121">
    <property type="entry name" value="NUDT19"/>
</dbReference>
<dbReference type="OrthoDB" id="1695362at2759"/>
<dbReference type="AlphaFoldDB" id="A0A261Y4D0"/>
<sequence>MRHVGSLSVGAFSRAFTSMVNATTLKGNIRPSATQSSSEYDIGKCDYKVLLLKRNAKSTFMNAYVFPGGNLDESDQRPDWKSILGDGDPLLPWKVCAVRETFEEAGILLLDKQEDYHANLDSADMSKLRSDVHAHADTLLDYCQQTKSKPLTADLVHFSQWVTPFIEPRRYNTHFFLANLPKPPALPHNDTQVHIPTPDGKEVLDLRWLRPEEALQLYATGNITLFPPQWYSLYALSLVKRQEDLKDLAGVGAFRSRKSVSNNGVVTICPYFMPADQVGEPGKDLWPPLDAATPNPPTFNFCSALPGDHLYPIQGQPKDSVTKPRHRLWLERGKRGISQIYVERTVDVEEAMGAKLTLASAVVFTVATVYGVHYLQMQERENMHLGIQKDNERRSQKLKQQEQNMLELQQQQALQKQLESTQKVTPSS</sequence>
<evidence type="ECO:0000256" key="3">
    <source>
        <dbReference type="ARBA" id="ARBA00022723"/>
    </source>
</evidence>
<gene>
    <name evidence="9" type="ORF">BZG36_01664</name>
</gene>
<evidence type="ECO:0000313" key="10">
    <source>
        <dbReference type="Proteomes" id="UP000242875"/>
    </source>
</evidence>
<comment type="cofactor">
    <cofactor evidence="2">
        <name>Mg(2+)</name>
        <dbReference type="ChEBI" id="CHEBI:18420"/>
    </cofactor>
</comment>
<comment type="cofactor">
    <cofactor evidence="1">
        <name>Mn(2+)</name>
        <dbReference type="ChEBI" id="CHEBI:29035"/>
    </cofactor>
</comment>
<dbReference type="PANTHER" id="PTHR12318:SF0">
    <property type="entry name" value="ACYL-COENZYME A DIPHOSPHATASE NUDT19"/>
    <property type="match status" value="1"/>
</dbReference>
<proteinExistence type="predicted"/>
<dbReference type="EMBL" id="MVBO01000015">
    <property type="protein sequence ID" value="OZJ05461.1"/>
    <property type="molecule type" value="Genomic_DNA"/>
</dbReference>
<evidence type="ECO:0000259" key="8">
    <source>
        <dbReference type="PROSITE" id="PS51462"/>
    </source>
</evidence>
<dbReference type="GO" id="GO:0046872">
    <property type="term" value="F:metal ion binding"/>
    <property type="evidence" value="ECO:0007669"/>
    <property type="project" value="UniProtKB-KW"/>
</dbReference>
<protein>
    <recommendedName>
        <fullName evidence="8">Nudix hydrolase domain-containing protein</fullName>
    </recommendedName>
</protein>
<feature type="compositionally biased region" description="Low complexity" evidence="7">
    <location>
        <begin position="401"/>
        <end position="419"/>
    </location>
</feature>
<evidence type="ECO:0000256" key="4">
    <source>
        <dbReference type="ARBA" id="ARBA00022801"/>
    </source>
</evidence>
<dbReference type="PROSITE" id="PS51462">
    <property type="entry name" value="NUDIX"/>
    <property type="match status" value="1"/>
</dbReference>
<keyword evidence="3" id="KW-0479">Metal-binding</keyword>